<name>A0A7X0ESF7_9PSED</name>
<gene>
    <name evidence="1" type="ORF">HNP49_002679</name>
</gene>
<protein>
    <submittedName>
        <fullName evidence="1">Uncharacterized protein</fullName>
    </submittedName>
</protein>
<sequence length="123" mass="13268">MRVRGQLGDLAIDLQISLEDGEWARLAELLRGALPAATEAAPVPSATPVVSPATDRLWLTACQLLREAGACEGPQLLADLQALAGSAEAGKRLLVRLRHSPLVRVEQRQDVPWYSWLGDQPAP</sequence>
<dbReference type="Proteomes" id="UP000557193">
    <property type="component" value="Unassembled WGS sequence"/>
</dbReference>
<evidence type="ECO:0000313" key="1">
    <source>
        <dbReference type="EMBL" id="MBB6342497.1"/>
    </source>
</evidence>
<reference evidence="1 2" key="1">
    <citation type="submission" date="2020-08" db="EMBL/GenBank/DDBJ databases">
        <title>Functional genomics of gut bacteria from endangered species of beetles.</title>
        <authorList>
            <person name="Carlos-Shanley C."/>
        </authorList>
    </citation>
    <scope>NUCLEOTIDE SEQUENCE [LARGE SCALE GENOMIC DNA]</scope>
    <source>
        <strain evidence="1 2">S00202</strain>
    </source>
</reference>
<proteinExistence type="predicted"/>
<dbReference type="RefSeq" id="WP_184684022.1">
    <property type="nucleotide sequence ID" value="NZ_JACHLL010000004.1"/>
</dbReference>
<accession>A0A7X0ESF7</accession>
<comment type="caution">
    <text evidence="1">The sequence shown here is derived from an EMBL/GenBank/DDBJ whole genome shotgun (WGS) entry which is preliminary data.</text>
</comment>
<keyword evidence="2" id="KW-1185">Reference proteome</keyword>
<organism evidence="1 2">
    <name type="scientific">Pseudomonas fluvialis</name>
    <dbReference type="NCBI Taxonomy" id="1793966"/>
    <lineage>
        <taxon>Bacteria</taxon>
        <taxon>Pseudomonadati</taxon>
        <taxon>Pseudomonadota</taxon>
        <taxon>Gammaproteobacteria</taxon>
        <taxon>Pseudomonadales</taxon>
        <taxon>Pseudomonadaceae</taxon>
        <taxon>Pseudomonas</taxon>
    </lineage>
</organism>
<dbReference type="AlphaFoldDB" id="A0A7X0ESF7"/>
<evidence type="ECO:0000313" key="2">
    <source>
        <dbReference type="Proteomes" id="UP000557193"/>
    </source>
</evidence>
<dbReference type="EMBL" id="JACHLL010000004">
    <property type="protein sequence ID" value="MBB6342497.1"/>
    <property type="molecule type" value="Genomic_DNA"/>
</dbReference>